<comment type="caution">
    <text evidence="1">The sequence shown here is derived from an EMBL/GenBank/DDBJ whole genome shotgun (WGS) entry which is preliminary data.</text>
</comment>
<dbReference type="EMBL" id="AXDT01000079">
    <property type="protein sequence ID" value="ERT13382.1"/>
    <property type="molecule type" value="Genomic_DNA"/>
</dbReference>
<accession>U7R275</accession>
<dbReference type="PATRIC" id="fig|1389415.4.peg.1766"/>
<keyword evidence="2" id="KW-1185">Reference proteome</keyword>
<reference evidence="1 2" key="1">
    <citation type="submission" date="2013-10" db="EMBL/GenBank/DDBJ databases">
        <title>Whole Genome Shotgun Sequence of Photorhabdus temperata J3.</title>
        <authorList>
            <person name="Park G.-S."/>
            <person name="Hong S.-J."/>
            <person name="Shin J.-H."/>
        </authorList>
    </citation>
    <scope>NUCLEOTIDE SEQUENCE [LARGE SCALE GENOMIC DNA]</scope>
    <source>
        <strain evidence="1 2">J3</strain>
    </source>
</reference>
<dbReference type="AlphaFoldDB" id="U7R275"/>
<protein>
    <submittedName>
        <fullName evidence="1">Uncharacterized protein</fullName>
    </submittedName>
</protein>
<gene>
    <name evidence="1" type="ORF">O185_08845</name>
</gene>
<evidence type="ECO:0000313" key="1">
    <source>
        <dbReference type="EMBL" id="ERT13382.1"/>
    </source>
</evidence>
<proteinExistence type="predicted"/>
<organism evidence="1 2">
    <name type="scientific">Photorhabdus temperata J3</name>
    <dbReference type="NCBI Taxonomy" id="1389415"/>
    <lineage>
        <taxon>Bacteria</taxon>
        <taxon>Pseudomonadati</taxon>
        <taxon>Pseudomonadota</taxon>
        <taxon>Gammaproteobacteria</taxon>
        <taxon>Enterobacterales</taxon>
        <taxon>Morganellaceae</taxon>
        <taxon>Photorhabdus</taxon>
    </lineage>
</organism>
<evidence type="ECO:0000313" key="2">
    <source>
        <dbReference type="Proteomes" id="UP000017133"/>
    </source>
</evidence>
<dbReference type="Proteomes" id="UP000017133">
    <property type="component" value="Unassembled WGS sequence"/>
</dbReference>
<sequence>MKIYLLSYKINIEECFSVKNKFHYLNSICIDLINKIYKRKLCILLPGKNSDICHAVYKTLKQHIIEVIFDRLKNIS</sequence>
<name>U7R275_PHOTE</name>